<dbReference type="Proteomes" id="UP000631114">
    <property type="component" value="Unassembled WGS sequence"/>
</dbReference>
<accession>A0A835HQ81</accession>
<reference evidence="1 2" key="1">
    <citation type="submission" date="2020-10" db="EMBL/GenBank/DDBJ databases">
        <title>The Coptis chinensis genome and diversification of protoberbering-type alkaloids.</title>
        <authorList>
            <person name="Wang B."/>
            <person name="Shu S."/>
            <person name="Song C."/>
            <person name="Liu Y."/>
        </authorList>
    </citation>
    <scope>NUCLEOTIDE SEQUENCE [LARGE SCALE GENOMIC DNA]</scope>
    <source>
        <strain evidence="1">HL-2020</strain>
        <tissue evidence="1">Leaf</tissue>
    </source>
</reference>
<comment type="caution">
    <text evidence="1">The sequence shown here is derived from an EMBL/GenBank/DDBJ whole genome shotgun (WGS) entry which is preliminary data.</text>
</comment>
<evidence type="ECO:0000313" key="2">
    <source>
        <dbReference type="Proteomes" id="UP000631114"/>
    </source>
</evidence>
<evidence type="ECO:0000313" key="1">
    <source>
        <dbReference type="EMBL" id="KAF9602931.1"/>
    </source>
</evidence>
<dbReference type="EMBL" id="JADFTS010000006">
    <property type="protein sequence ID" value="KAF9602931.1"/>
    <property type="molecule type" value="Genomic_DNA"/>
</dbReference>
<dbReference type="AlphaFoldDB" id="A0A835HQ81"/>
<organism evidence="1 2">
    <name type="scientific">Coptis chinensis</name>
    <dbReference type="NCBI Taxonomy" id="261450"/>
    <lineage>
        <taxon>Eukaryota</taxon>
        <taxon>Viridiplantae</taxon>
        <taxon>Streptophyta</taxon>
        <taxon>Embryophyta</taxon>
        <taxon>Tracheophyta</taxon>
        <taxon>Spermatophyta</taxon>
        <taxon>Magnoliopsida</taxon>
        <taxon>Ranunculales</taxon>
        <taxon>Ranunculaceae</taxon>
        <taxon>Coptidoideae</taxon>
        <taxon>Coptis</taxon>
    </lineage>
</organism>
<protein>
    <submittedName>
        <fullName evidence="1">Uncharacterized protein</fullName>
    </submittedName>
</protein>
<gene>
    <name evidence="1" type="ORF">IFM89_032813</name>
</gene>
<name>A0A835HQ81_9MAGN</name>
<sequence length="118" mass="13571">MRATSQKYTPERWNLFILERSLSQTFRTLSTKFPNTDRSSTKVLGRTCSSSLKPRVLVVLKERGCRLLARSNIKKRSTKDLGPIKTNPIPMFHPSEFADAFQSFHVGRKQGQELKDPF</sequence>
<proteinExistence type="predicted"/>
<keyword evidence="2" id="KW-1185">Reference proteome</keyword>